<evidence type="ECO:0000313" key="6">
    <source>
        <dbReference type="EMBL" id="GGJ35692.1"/>
    </source>
</evidence>
<dbReference type="Gene3D" id="3.40.50.2300">
    <property type="match status" value="2"/>
</dbReference>
<keyword evidence="4" id="KW-0175">Coiled coil</keyword>
<dbReference type="InterPro" id="IPR043128">
    <property type="entry name" value="Rev_trsase/Diguanyl_cyclase"/>
</dbReference>
<evidence type="ECO:0000256" key="1">
    <source>
        <dbReference type="ARBA" id="ARBA00023015"/>
    </source>
</evidence>
<dbReference type="Pfam" id="PF13377">
    <property type="entry name" value="Peripla_BP_3"/>
    <property type="match status" value="1"/>
</dbReference>
<keyword evidence="3" id="KW-0804">Transcription</keyword>
<dbReference type="Proteomes" id="UP000632222">
    <property type="component" value="Unassembled WGS sequence"/>
</dbReference>
<dbReference type="CDD" id="cd01949">
    <property type="entry name" value="GGDEF"/>
    <property type="match status" value="1"/>
</dbReference>
<dbReference type="PROSITE" id="PS50887">
    <property type="entry name" value="GGDEF"/>
    <property type="match status" value="1"/>
</dbReference>
<evidence type="ECO:0000256" key="3">
    <source>
        <dbReference type="ARBA" id="ARBA00023163"/>
    </source>
</evidence>
<dbReference type="SUPFAM" id="SSF55073">
    <property type="entry name" value="Nucleotide cyclase"/>
    <property type="match status" value="1"/>
</dbReference>
<dbReference type="InterPro" id="IPR028082">
    <property type="entry name" value="Peripla_BP_I"/>
</dbReference>
<evidence type="ECO:0000256" key="2">
    <source>
        <dbReference type="ARBA" id="ARBA00023125"/>
    </source>
</evidence>
<evidence type="ECO:0000259" key="5">
    <source>
        <dbReference type="PROSITE" id="PS50887"/>
    </source>
</evidence>
<comment type="caution">
    <text evidence="6">The sequence shown here is derived from an EMBL/GenBank/DDBJ whole genome shotgun (WGS) entry which is preliminary data.</text>
</comment>
<dbReference type="NCBIfam" id="TIGR00254">
    <property type="entry name" value="GGDEF"/>
    <property type="match status" value="1"/>
</dbReference>
<feature type="domain" description="GGDEF" evidence="5">
    <location>
        <begin position="601"/>
        <end position="738"/>
    </location>
</feature>
<dbReference type="PANTHER" id="PTHR45138:SF9">
    <property type="entry name" value="DIGUANYLATE CYCLASE DGCM-RELATED"/>
    <property type="match status" value="1"/>
</dbReference>
<dbReference type="CDD" id="cd06267">
    <property type="entry name" value="PBP1_LacI_sugar_binding-like"/>
    <property type="match status" value="1"/>
</dbReference>
<dbReference type="Pfam" id="PF00990">
    <property type="entry name" value="GGDEF"/>
    <property type="match status" value="1"/>
</dbReference>
<protein>
    <recommendedName>
        <fullName evidence="5">GGDEF domain-containing protein</fullName>
    </recommendedName>
</protein>
<name>A0ABQ2CZ97_9DEIO</name>
<organism evidence="6 7">
    <name type="scientific">Deinococcus roseus</name>
    <dbReference type="NCBI Taxonomy" id="392414"/>
    <lineage>
        <taxon>Bacteria</taxon>
        <taxon>Thermotogati</taxon>
        <taxon>Deinococcota</taxon>
        <taxon>Deinococci</taxon>
        <taxon>Deinococcales</taxon>
        <taxon>Deinococcaceae</taxon>
        <taxon>Deinococcus</taxon>
    </lineage>
</organism>
<gene>
    <name evidence="6" type="ORF">GCM10008938_22270</name>
</gene>
<proteinExistence type="predicted"/>
<dbReference type="InterPro" id="IPR029787">
    <property type="entry name" value="Nucleotide_cyclase"/>
</dbReference>
<sequence length="740" mass="83812">MPSAPLPIGILLDACDAYQQPIITGLQRTLEQHGLSSVVFVGRELRSPHRGHQQANRVYQLAHQQMLRGLVVFTASLGNALSDQEFLDFLQPYAGLPAVTIGRKLPGWPAVMPDNLSGMRALMQHLLQVRGCQRFLLVRGIEHNADSQEREGEFRQALQQAGIAFDEDHVLTGGFYGPRARELALQFFQHPQNRDIDAVVCLNDEMALGVMAALKTLHLRVPEDVLVTGFDDIQEGRLHLPPLTTVSQGLEAQGEAAAHLMAELLGGAPAPEMRKVPSQLLLRQSTGLLNTSSNPHVLQLLPEAAGLHQLFLDTLEKQGDLQQVLVRWNALMFQRMSQGLSLEVLDDVLCHWSTQPLDGWDVAQLQQHRALLSEMHSQLFQAQRIAMMHQHASETAHHRFATQNSLVFHSRIDLPDLMQAFLWYVRQLEVQHFYLTVFQDDPPGTAMLMLDLDHPDAAPMAFSGQHLLPMQVVHGLRSGQWWVYPLSTAGEWYGCMVFQAPRGWQVHHETFRSVLTESYHQFWQREQLQAHASQLEWQVQLRTHELQAEILVRQATEQQLQEANRELERLALLDGLTGLYNRMALERKLHEEFLDHRRRERPLGVILCDVDFFKKYNDLYGHPQGDECLRRVARILQGAARRPRDMAARYGGEEFLLLLPETDLAGCLRVAEDIRLRLQALHLPHAASEVAEQVTLSLGVVSVLPETGMRVQDLVQQADQALYHSKQQGRNRATAFHLSI</sequence>
<dbReference type="Gene3D" id="3.30.70.270">
    <property type="match status" value="1"/>
</dbReference>
<dbReference type="InterPro" id="IPR000160">
    <property type="entry name" value="GGDEF_dom"/>
</dbReference>
<feature type="coiled-coil region" evidence="4">
    <location>
        <begin position="546"/>
        <end position="573"/>
    </location>
</feature>
<keyword evidence="2" id="KW-0238">DNA-binding</keyword>
<dbReference type="InterPro" id="IPR050469">
    <property type="entry name" value="Diguanylate_Cyclase"/>
</dbReference>
<dbReference type="SMART" id="SM00267">
    <property type="entry name" value="GGDEF"/>
    <property type="match status" value="1"/>
</dbReference>
<dbReference type="InterPro" id="IPR046335">
    <property type="entry name" value="LacI/GalR-like_sensor"/>
</dbReference>
<keyword evidence="1" id="KW-0805">Transcription regulation</keyword>
<reference evidence="7" key="1">
    <citation type="journal article" date="2019" name="Int. J. Syst. Evol. Microbiol.">
        <title>The Global Catalogue of Microorganisms (GCM) 10K type strain sequencing project: providing services to taxonomists for standard genome sequencing and annotation.</title>
        <authorList>
            <consortium name="The Broad Institute Genomics Platform"/>
            <consortium name="The Broad Institute Genome Sequencing Center for Infectious Disease"/>
            <person name="Wu L."/>
            <person name="Ma J."/>
        </authorList>
    </citation>
    <scope>NUCLEOTIDE SEQUENCE [LARGE SCALE GENOMIC DNA]</scope>
    <source>
        <strain evidence="7">JCM 14370</strain>
    </source>
</reference>
<evidence type="ECO:0000313" key="7">
    <source>
        <dbReference type="Proteomes" id="UP000632222"/>
    </source>
</evidence>
<dbReference type="PANTHER" id="PTHR45138">
    <property type="entry name" value="REGULATORY COMPONENTS OF SENSORY TRANSDUCTION SYSTEM"/>
    <property type="match status" value="1"/>
</dbReference>
<evidence type="ECO:0000256" key="4">
    <source>
        <dbReference type="SAM" id="Coils"/>
    </source>
</evidence>
<accession>A0ABQ2CZ97</accession>
<dbReference type="EMBL" id="BMOD01000007">
    <property type="protein sequence ID" value="GGJ35692.1"/>
    <property type="molecule type" value="Genomic_DNA"/>
</dbReference>
<keyword evidence="7" id="KW-1185">Reference proteome</keyword>
<dbReference type="RefSeq" id="WP_189002766.1">
    <property type="nucleotide sequence ID" value="NZ_BMOD01000007.1"/>
</dbReference>
<dbReference type="SUPFAM" id="SSF53822">
    <property type="entry name" value="Periplasmic binding protein-like I"/>
    <property type="match status" value="1"/>
</dbReference>